<feature type="region of interest" description="Disordered" evidence="1">
    <location>
        <begin position="84"/>
        <end position="109"/>
    </location>
</feature>
<evidence type="ECO:0000256" key="2">
    <source>
        <dbReference type="SAM" id="SignalP"/>
    </source>
</evidence>
<name>A0A812B0B9_ACAPH</name>
<reference evidence="3" key="1">
    <citation type="submission" date="2021-01" db="EMBL/GenBank/DDBJ databases">
        <authorList>
            <person name="Li R."/>
            <person name="Bekaert M."/>
        </authorList>
    </citation>
    <scope>NUCLEOTIDE SEQUENCE</scope>
    <source>
        <strain evidence="3">Farmed</strain>
    </source>
</reference>
<proteinExistence type="predicted"/>
<dbReference type="AlphaFoldDB" id="A0A812B0B9"/>
<feature type="chain" id="PRO_5032984540" evidence="2">
    <location>
        <begin position="25"/>
        <end position="167"/>
    </location>
</feature>
<keyword evidence="2" id="KW-0732">Signal</keyword>
<feature type="signal peptide" evidence="2">
    <location>
        <begin position="1"/>
        <end position="24"/>
    </location>
</feature>
<accession>A0A812B0B9</accession>
<evidence type="ECO:0000313" key="4">
    <source>
        <dbReference type="Proteomes" id="UP000597762"/>
    </source>
</evidence>
<comment type="caution">
    <text evidence="3">The sequence shown here is derived from an EMBL/GenBank/DDBJ whole genome shotgun (WGS) entry which is preliminary data.</text>
</comment>
<protein>
    <submittedName>
        <fullName evidence="3">Uncharacterized protein</fullName>
    </submittedName>
</protein>
<dbReference type="EMBL" id="CAHIKZ030000225">
    <property type="protein sequence ID" value="CAE1161878.1"/>
    <property type="molecule type" value="Genomic_DNA"/>
</dbReference>
<evidence type="ECO:0000313" key="3">
    <source>
        <dbReference type="EMBL" id="CAE1161878.1"/>
    </source>
</evidence>
<gene>
    <name evidence="3" type="ORF">SPHA_7062</name>
</gene>
<feature type="compositionally biased region" description="Polar residues" evidence="1">
    <location>
        <begin position="92"/>
        <end position="103"/>
    </location>
</feature>
<dbReference type="Proteomes" id="UP000597762">
    <property type="component" value="Unassembled WGS sequence"/>
</dbReference>
<sequence length="167" mass="17865">MNTWDVNKISLLVCLSLSVSLSLSTTPSLSLSPLSLSLSLSLANGYITWKRRFSESFVSTSSLALYDFEAPHLSNQGACVQRPGNGMEGFPNKSNNSSTQPFTSESLSTPSNSSFASPIPHFSLSLSVSLSLSLPFPLTQPSLFGQISFSILIPDTFYFLGGGLLSL</sequence>
<keyword evidence="4" id="KW-1185">Reference proteome</keyword>
<evidence type="ECO:0000256" key="1">
    <source>
        <dbReference type="SAM" id="MobiDB-lite"/>
    </source>
</evidence>
<organism evidence="3 4">
    <name type="scientific">Acanthosepion pharaonis</name>
    <name type="common">Pharaoh cuttlefish</name>
    <name type="synonym">Sepia pharaonis</name>
    <dbReference type="NCBI Taxonomy" id="158019"/>
    <lineage>
        <taxon>Eukaryota</taxon>
        <taxon>Metazoa</taxon>
        <taxon>Spiralia</taxon>
        <taxon>Lophotrochozoa</taxon>
        <taxon>Mollusca</taxon>
        <taxon>Cephalopoda</taxon>
        <taxon>Coleoidea</taxon>
        <taxon>Decapodiformes</taxon>
        <taxon>Sepiida</taxon>
        <taxon>Sepiina</taxon>
        <taxon>Sepiidae</taxon>
        <taxon>Acanthosepion</taxon>
    </lineage>
</organism>